<dbReference type="PROSITE" id="PS51179">
    <property type="entry name" value="POU_3"/>
    <property type="match status" value="1"/>
</dbReference>
<keyword evidence="4" id="KW-0539">Nucleus</keyword>
<evidence type="ECO:0000259" key="6">
    <source>
        <dbReference type="PROSITE" id="PS51179"/>
    </source>
</evidence>
<dbReference type="GO" id="GO:0000981">
    <property type="term" value="F:DNA-binding transcription factor activity, RNA polymerase II-specific"/>
    <property type="evidence" value="ECO:0007669"/>
    <property type="project" value="TreeGrafter"/>
</dbReference>
<dbReference type="AlphaFoldDB" id="A0A7L0MU48"/>
<keyword evidence="3" id="KW-0371">Homeobox</keyword>
<evidence type="ECO:0000256" key="5">
    <source>
        <dbReference type="SAM" id="MobiDB-lite"/>
    </source>
</evidence>
<name>A0A7L0MU48_9PSIT</name>
<evidence type="ECO:0000313" key="8">
    <source>
        <dbReference type="Proteomes" id="UP000531168"/>
    </source>
</evidence>
<dbReference type="SMART" id="SM00352">
    <property type="entry name" value="POU"/>
    <property type="match status" value="1"/>
</dbReference>
<sequence>QVIVMSSHETIRVLEVGVDAPLPAEEDRKALEMPPGEVARGSPGQSSPPGSEDIPGSTQSSCGGEAPGKTLESPSPSCLIPCPSIPAGEAGLWSAGIAGQVAGQQGLAVWTFPTATVAALPGLTAASPTGGVFKAPIASLQAAAVLNTSMAAPVPPAQPLQAAGQPRAPLQPPGVFAASPGQPPILPQPSAAPAPPVTQTHITVQPAGFAFNPGILSAAPLGGQTQLLGSLAATPVIANTISSVQGITGQILTNAQGQVIGTLPWVVNPPGMAAAGPAPAPSLHVQTVTPQLLLNAQGQVIATLAGSALQAPGAKKTGTPEPPARTEVQPIQPAPALAQPAVVIPNPAPAAKASSVPVPITCSETPTVSQLVSKPPAPNSSAEEDGINLEEIREFAKNFKIRRLSLGLTQTQVGQALTATEGPAYSQSAICRYRQ</sequence>
<dbReference type="PANTHER" id="PTHR11636:SF6">
    <property type="entry name" value="POU DOMAIN, CLASS 6, TRANSCRIPTION FACTOR 1"/>
    <property type="match status" value="1"/>
</dbReference>
<feature type="region of interest" description="Disordered" evidence="5">
    <location>
        <begin position="22"/>
        <end position="76"/>
    </location>
</feature>
<dbReference type="InterPro" id="IPR000327">
    <property type="entry name" value="POU_dom"/>
</dbReference>
<dbReference type="GO" id="GO:0000978">
    <property type="term" value="F:RNA polymerase II cis-regulatory region sequence-specific DNA binding"/>
    <property type="evidence" value="ECO:0007669"/>
    <property type="project" value="TreeGrafter"/>
</dbReference>
<evidence type="ECO:0000256" key="3">
    <source>
        <dbReference type="ARBA" id="ARBA00023155"/>
    </source>
</evidence>
<comment type="caution">
    <text evidence="7">The sequence shown here is derived from an EMBL/GenBank/DDBJ whole genome shotgun (WGS) entry which is preliminary data.</text>
</comment>
<dbReference type="Gene3D" id="1.10.260.40">
    <property type="entry name" value="lambda repressor-like DNA-binding domains"/>
    <property type="match status" value="1"/>
</dbReference>
<feature type="compositionally biased region" description="Pro residues" evidence="5">
    <location>
        <begin position="181"/>
        <end position="196"/>
    </location>
</feature>
<feature type="non-terminal residue" evidence="7">
    <location>
        <position position="435"/>
    </location>
</feature>
<organism evidence="7 8">
    <name type="scientific">Amazona guildingii</name>
    <dbReference type="NCBI Taxonomy" id="175529"/>
    <lineage>
        <taxon>Eukaryota</taxon>
        <taxon>Metazoa</taxon>
        <taxon>Chordata</taxon>
        <taxon>Craniata</taxon>
        <taxon>Vertebrata</taxon>
        <taxon>Euteleostomi</taxon>
        <taxon>Archelosauria</taxon>
        <taxon>Archosauria</taxon>
        <taxon>Dinosauria</taxon>
        <taxon>Saurischia</taxon>
        <taxon>Theropoda</taxon>
        <taxon>Coelurosauria</taxon>
        <taxon>Aves</taxon>
        <taxon>Neognathae</taxon>
        <taxon>Neoaves</taxon>
        <taxon>Telluraves</taxon>
        <taxon>Australaves</taxon>
        <taxon>Psittaciformes</taxon>
        <taxon>Psittacidae</taxon>
        <taxon>Amazona</taxon>
    </lineage>
</organism>
<protein>
    <submittedName>
        <fullName evidence="7">PO6F1 factor</fullName>
    </submittedName>
</protein>
<dbReference type="EMBL" id="VXAR01014601">
    <property type="protein sequence ID" value="NXK84670.1"/>
    <property type="molecule type" value="Genomic_DNA"/>
</dbReference>
<evidence type="ECO:0000256" key="4">
    <source>
        <dbReference type="ARBA" id="ARBA00023242"/>
    </source>
</evidence>
<dbReference type="PANTHER" id="PTHR11636">
    <property type="entry name" value="POU DOMAIN"/>
    <property type="match status" value="1"/>
</dbReference>
<dbReference type="PRINTS" id="PR00028">
    <property type="entry name" value="POUDOMAIN"/>
</dbReference>
<dbReference type="InterPro" id="IPR013847">
    <property type="entry name" value="POU"/>
</dbReference>
<reference evidence="7 8" key="1">
    <citation type="submission" date="2019-09" db="EMBL/GenBank/DDBJ databases">
        <title>Bird 10,000 Genomes (B10K) Project - Family phase.</title>
        <authorList>
            <person name="Zhang G."/>
        </authorList>
    </citation>
    <scope>NUCLEOTIDE SEQUENCE [LARGE SCALE GENOMIC DNA]</scope>
    <source>
        <strain evidence="7">B10K-DU-001-46</strain>
        <tissue evidence="7">Muscle</tissue>
    </source>
</reference>
<dbReference type="InterPro" id="IPR050255">
    <property type="entry name" value="POU_domain_TF"/>
</dbReference>
<feature type="domain" description="POU-specific" evidence="6">
    <location>
        <begin position="384"/>
        <end position="435"/>
    </location>
</feature>
<keyword evidence="2" id="KW-0238">DNA-binding</keyword>
<dbReference type="InterPro" id="IPR010982">
    <property type="entry name" value="Lambda_DNA-bd_dom_sf"/>
</dbReference>
<evidence type="ECO:0000256" key="1">
    <source>
        <dbReference type="ARBA" id="ARBA00004123"/>
    </source>
</evidence>
<dbReference type="PROSITE" id="PS00035">
    <property type="entry name" value="POU_1"/>
    <property type="match status" value="1"/>
</dbReference>
<accession>A0A7L0MU48</accession>
<dbReference type="GO" id="GO:0005634">
    <property type="term" value="C:nucleus"/>
    <property type="evidence" value="ECO:0007669"/>
    <property type="project" value="UniProtKB-SubCell"/>
</dbReference>
<evidence type="ECO:0000313" key="7">
    <source>
        <dbReference type="EMBL" id="NXK84670.1"/>
    </source>
</evidence>
<gene>
    <name evidence="7" type="primary">Pou6f1</name>
    <name evidence="7" type="ORF">AMAGUI_R15155</name>
</gene>
<feature type="compositionally biased region" description="Low complexity" evidence="5">
    <location>
        <begin position="159"/>
        <end position="168"/>
    </location>
</feature>
<comment type="subcellular location">
    <subcellularLocation>
        <location evidence="1">Nucleus</location>
    </subcellularLocation>
</comment>
<dbReference type="Proteomes" id="UP000531168">
    <property type="component" value="Unassembled WGS sequence"/>
</dbReference>
<feature type="compositionally biased region" description="Low complexity" evidence="5">
    <location>
        <begin position="41"/>
        <end position="51"/>
    </location>
</feature>
<dbReference type="SUPFAM" id="SSF47413">
    <property type="entry name" value="lambda repressor-like DNA-binding domains"/>
    <property type="match status" value="1"/>
</dbReference>
<feature type="region of interest" description="Disordered" evidence="5">
    <location>
        <begin position="157"/>
        <end position="198"/>
    </location>
</feature>
<feature type="non-terminal residue" evidence="7">
    <location>
        <position position="1"/>
    </location>
</feature>
<dbReference type="Pfam" id="PF00157">
    <property type="entry name" value="Pou"/>
    <property type="match status" value="1"/>
</dbReference>
<evidence type="ECO:0000256" key="2">
    <source>
        <dbReference type="ARBA" id="ARBA00023125"/>
    </source>
</evidence>
<proteinExistence type="predicted"/>
<keyword evidence="8" id="KW-1185">Reference proteome</keyword>